<dbReference type="InterPro" id="IPR010540">
    <property type="entry name" value="CmpB_TMEM229"/>
</dbReference>
<dbReference type="Pfam" id="PF06541">
    <property type="entry name" value="ABC_trans_CmpB"/>
    <property type="match status" value="1"/>
</dbReference>
<keyword evidence="1" id="KW-1133">Transmembrane helix</keyword>
<dbReference type="EMBL" id="JACCBU010000001">
    <property type="protein sequence ID" value="NYE69831.1"/>
    <property type="molecule type" value="Genomic_DNA"/>
</dbReference>
<sequence length="255" mass="29015">MFTATILGAELYVILWFFFIFSVLGVVVEMLYAIAQDGVIESRRGLLYLPLSPIYGIGGVLITLFLLPYLHEPLILFFVGMLVGSVLEYMASFVMEKAFHTVFWDYSKLPLNLHGRICLRYSIYWGLLSLLLIYVIDVWTYRIVEGINRSVGEVVLIVIIVPTVFSIMVTLFAFDRLKRKVSELRAADVGGTAAFHPGHGRAAALLDRLAPDQLIVNTFPRMSLVTEYCRLTDLQPRQLEVGLRAPRRVRERLVR</sequence>
<accession>A0A7Y9I4D7</accession>
<dbReference type="Proteomes" id="UP000569914">
    <property type="component" value="Unassembled WGS sequence"/>
</dbReference>
<evidence type="ECO:0000256" key="1">
    <source>
        <dbReference type="SAM" id="Phobius"/>
    </source>
</evidence>
<name>A0A7Y9I4D7_9ACTN</name>
<evidence type="ECO:0000313" key="2">
    <source>
        <dbReference type="EMBL" id="NYE69831.1"/>
    </source>
</evidence>
<evidence type="ECO:0000313" key="3">
    <source>
        <dbReference type="Proteomes" id="UP000569914"/>
    </source>
</evidence>
<feature type="transmembrane region" description="Helical" evidence="1">
    <location>
        <begin position="73"/>
        <end position="91"/>
    </location>
</feature>
<dbReference type="AlphaFoldDB" id="A0A7Y9I4D7"/>
<feature type="transmembrane region" description="Helical" evidence="1">
    <location>
        <begin position="46"/>
        <end position="67"/>
    </location>
</feature>
<protein>
    <submittedName>
        <fullName evidence="2">Putative membrane protein</fullName>
    </submittedName>
</protein>
<dbReference type="RefSeq" id="WP_179748851.1">
    <property type="nucleotide sequence ID" value="NZ_JACCBU010000001.1"/>
</dbReference>
<feature type="transmembrane region" description="Helical" evidence="1">
    <location>
        <begin position="123"/>
        <end position="142"/>
    </location>
</feature>
<keyword evidence="1" id="KW-0812">Transmembrane</keyword>
<reference evidence="2 3" key="1">
    <citation type="submission" date="2020-07" db="EMBL/GenBank/DDBJ databases">
        <title>Sequencing the genomes of 1000 actinobacteria strains.</title>
        <authorList>
            <person name="Klenk H.-P."/>
        </authorList>
    </citation>
    <scope>NUCLEOTIDE SEQUENCE [LARGE SCALE GENOMIC DNA]</scope>
    <source>
        <strain evidence="2 3">DSM 22083</strain>
    </source>
</reference>
<feature type="transmembrane region" description="Helical" evidence="1">
    <location>
        <begin position="12"/>
        <end position="34"/>
    </location>
</feature>
<proteinExistence type="predicted"/>
<keyword evidence="1" id="KW-0472">Membrane</keyword>
<gene>
    <name evidence="2" type="ORF">BKA15_001160</name>
</gene>
<comment type="caution">
    <text evidence="2">The sequence shown here is derived from an EMBL/GenBank/DDBJ whole genome shotgun (WGS) entry which is preliminary data.</text>
</comment>
<feature type="transmembrane region" description="Helical" evidence="1">
    <location>
        <begin position="154"/>
        <end position="174"/>
    </location>
</feature>
<keyword evidence="3" id="KW-1185">Reference proteome</keyword>
<organism evidence="2 3">
    <name type="scientific">Microlunatus parietis</name>
    <dbReference type="NCBI Taxonomy" id="682979"/>
    <lineage>
        <taxon>Bacteria</taxon>
        <taxon>Bacillati</taxon>
        <taxon>Actinomycetota</taxon>
        <taxon>Actinomycetes</taxon>
        <taxon>Propionibacteriales</taxon>
        <taxon>Propionibacteriaceae</taxon>
        <taxon>Microlunatus</taxon>
    </lineage>
</organism>